<dbReference type="Pfam" id="PF01522">
    <property type="entry name" value="Polysacc_deac_1"/>
    <property type="match status" value="1"/>
</dbReference>
<dbReference type="InterPro" id="IPR011330">
    <property type="entry name" value="Glyco_hydro/deAcase_b/a-brl"/>
</dbReference>
<dbReference type="NCBIfam" id="TIGR03938">
    <property type="entry name" value="deacetyl_PgaB"/>
    <property type="match status" value="1"/>
</dbReference>
<dbReference type="PANTHER" id="PTHR34216:SF7">
    <property type="entry name" value="POLY-BETA-1,6-N-ACETYL-D-GLUCOSAMINE N-DEACETYLASE"/>
    <property type="match status" value="1"/>
</dbReference>
<dbReference type="Pfam" id="PF14883">
    <property type="entry name" value="GHL13"/>
    <property type="match status" value="1"/>
</dbReference>
<comment type="caution">
    <text evidence="3">The sequence shown here is derived from an EMBL/GenBank/DDBJ whole genome shotgun (WGS) entry which is preliminary data.</text>
</comment>
<dbReference type="InterPro" id="IPR032772">
    <property type="entry name" value="PGA_deacetylase_PgaB_C"/>
</dbReference>
<dbReference type="InterPro" id="IPR023854">
    <property type="entry name" value="PGA_deacetylase_PgaB"/>
</dbReference>
<dbReference type="Gene3D" id="3.20.20.370">
    <property type="entry name" value="Glycoside hydrolase/deacetylase"/>
    <property type="match status" value="1"/>
</dbReference>
<dbReference type="GO" id="GO:0043708">
    <property type="term" value="P:cell adhesion involved in biofilm formation"/>
    <property type="evidence" value="ECO:0007669"/>
    <property type="project" value="InterPro"/>
</dbReference>
<keyword evidence="3" id="KW-0449">Lipoprotein</keyword>
<dbReference type="RefSeq" id="WP_104429877.1">
    <property type="nucleotide sequence ID" value="NZ_PTIZ01000010.1"/>
</dbReference>
<keyword evidence="1" id="KW-0732">Signal</keyword>
<dbReference type="GO" id="GO:0016810">
    <property type="term" value="F:hydrolase activity, acting on carbon-nitrogen (but not peptide) bonds"/>
    <property type="evidence" value="ECO:0007669"/>
    <property type="project" value="InterPro"/>
</dbReference>
<dbReference type="InterPro" id="IPR051398">
    <property type="entry name" value="Polysacch_Deacetylase"/>
</dbReference>
<dbReference type="Proteomes" id="UP000240010">
    <property type="component" value="Unassembled WGS sequence"/>
</dbReference>
<gene>
    <name evidence="3" type="ORF">B0F87_11032</name>
</gene>
<dbReference type="Gene3D" id="3.20.20.80">
    <property type="entry name" value="Glycosidases"/>
    <property type="match status" value="1"/>
</dbReference>
<reference evidence="3 4" key="1">
    <citation type="submission" date="2018-02" db="EMBL/GenBank/DDBJ databases">
        <title>Subsurface microbial communities from deep shales in Ohio and West Virginia, USA.</title>
        <authorList>
            <person name="Wrighton K."/>
        </authorList>
    </citation>
    <scope>NUCLEOTIDE SEQUENCE [LARGE SCALE GENOMIC DNA]</scope>
    <source>
        <strain evidence="3 4">OWC-DMM</strain>
    </source>
</reference>
<protein>
    <submittedName>
        <fullName evidence="3">Biofilm PGA synthesis lipoprotein PgaB</fullName>
    </submittedName>
</protein>
<organism evidence="3 4">
    <name type="scientific">Methylobacter tundripaludum</name>
    <dbReference type="NCBI Taxonomy" id="173365"/>
    <lineage>
        <taxon>Bacteria</taxon>
        <taxon>Pseudomonadati</taxon>
        <taxon>Pseudomonadota</taxon>
        <taxon>Gammaproteobacteria</taxon>
        <taxon>Methylococcales</taxon>
        <taxon>Methylococcaceae</taxon>
        <taxon>Methylobacter</taxon>
    </lineage>
</organism>
<evidence type="ECO:0000313" key="4">
    <source>
        <dbReference type="Proteomes" id="UP000240010"/>
    </source>
</evidence>
<dbReference type="EMBL" id="PTIZ01000010">
    <property type="protein sequence ID" value="PPK74237.1"/>
    <property type="molecule type" value="Genomic_DNA"/>
</dbReference>
<dbReference type="SUPFAM" id="SSF88713">
    <property type="entry name" value="Glycoside hydrolase/deacetylase"/>
    <property type="match status" value="1"/>
</dbReference>
<evidence type="ECO:0000256" key="1">
    <source>
        <dbReference type="ARBA" id="ARBA00022729"/>
    </source>
</evidence>
<dbReference type="PANTHER" id="PTHR34216">
    <property type="match status" value="1"/>
</dbReference>
<feature type="domain" description="NodB homology" evidence="2">
    <location>
        <begin position="97"/>
        <end position="334"/>
    </location>
</feature>
<proteinExistence type="predicted"/>
<dbReference type="PROSITE" id="PS51677">
    <property type="entry name" value="NODB"/>
    <property type="match status" value="1"/>
</dbReference>
<dbReference type="AlphaFoldDB" id="A0A2S6H9T3"/>
<accession>A0A2S6H9T3</accession>
<dbReference type="GO" id="GO:0005975">
    <property type="term" value="P:carbohydrate metabolic process"/>
    <property type="evidence" value="ECO:0007669"/>
    <property type="project" value="InterPro"/>
</dbReference>
<name>A0A2S6H9T3_9GAMM</name>
<evidence type="ECO:0000259" key="2">
    <source>
        <dbReference type="PROSITE" id="PS51677"/>
    </source>
</evidence>
<dbReference type="InterPro" id="IPR002509">
    <property type="entry name" value="NODB_dom"/>
</dbReference>
<sequence>MFHSNIVMAPQWFKSLFVLIFLMNITGMAYAEEHHFLVLNYHDIVKAGSAKSSLNSMDVSVDHFEEHLAWLKKNGYKIVSVQNVLDAAAGKNSIPDKSVLLTFDDGYQSFYTRVFPILKKYHYPATVALIGSWIDGIDTPDEAGKQLLTWDHVREMVNSGLVEMASHTYDLHKSAVANPQGDSQAATVTRLYDFTTGRYETDEQYRERIHLALRKSAEFIFQHAGVWPRVMVWPYGEYNNIALEASREAGMSMTMGLIDGFNTVANIDVLRRLIMTDNPDIRQFAEIVSKLRTDRSLRIAHVDMDFLYDEDPKQTERNIEAEIQRIANMRIDTVFLQAYSDSDGDGNADALYFPNRHLPVKQDLFSHVAWQLKTRAGVNVYAWLPIFAYRNNLPDSWYVQEWRDGKAQKSSHIYTRLSVFQPEARHYVTEIYEDLGRYCNVDGILFHDDGILSDHEDVSPVALSFGRDVWGLPDQFEKLHASPKMRLAWTRHKTELVNQFTDELANRVRDNRPGIKTARNLYALPLLKPDSEEWYAQSFKSFLVHYNYVAIEAMPLMEDAKKPGQWLTELVAAAAHYPEGLKKSVFELQTVNWKTREKIPSPFFIEQLELLRKLGVHHIGYYPDDVYLDQPRLKDLQKYFSLPALP</sequence>
<evidence type="ECO:0000313" key="3">
    <source>
        <dbReference type="EMBL" id="PPK74237.1"/>
    </source>
</evidence>